<dbReference type="AlphaFoldDB" id="A0A0R3WGV0"/>
<accession>A0A0R3WGV0</accession>
<protein>
    <submittedName>
        <fullName evidence="4">Secreted protein</fullName>
    </submittedName>
</protein>
<evidence type="ECO:0000313" key="4">
    <source>
        <dbReference type="WBParaSite" id="TASK_0001009301-mRNA-1"/>
    </source>
</evidence>
<gene>
    <name evidence="2" type="ORF">TASK_LOCUS10094</name>
</gene>
<dbReference type="EMBL" id="UYRS01020283">
    <property type="protein sequence ID" value="VDK48560.1"/>
    <property type="molecule type" value="Genomic_DNA"/>
</dbReference>
<sequence length="100" mass="10393">MRIAITASRCIPSCLSSLPPQTKSSLSSPLISQMSIPVTAPSVASKTPDSTCLAPSGSKDELPRSLTNVEATAVVTSGDSVKLPMAGWLDLLPIRDEVNV</sequence>
<reference evidence="2 3" key="2">
    <citation type="submission" date="2018-11" db="EMBL/GenBank/DDBJ databases">
        <authorList>
            <consortium name="Pathogen Informatics"/>
        </authorList>
    </citation>
    <scope>NUCLEOTIDE SEQUENCE [LARGE SCALE GENOMIC DNA]</scope>
</reference>
<dbReference type="WBParaSite" id="TASK_0001009301-mRNA-1">
    <property type="protein sequence ID" value="TASK_0001009301-mRNA-1"/>
    <property type="gene ID" value="TASK_0001009301"/>
</dbReference>
<dbReference type="Proteomes" id="UP000282613">
    <property type="component" value="Unassembled WGS sequence"/>
</dbReference>
<organism evidence="4">
    <name type="scientific">Taenia asiatica</name>
    <name type="common">Asian tapeworm</name>
    <dbReference type="NCBI Taxonomy" id="60517"/>
    <lineage>
        <taxon>Eukaryota</taxon>
        <taxon>Metazoa</taxon>
        <taxon>Spiralia</taxon>
        <taxon>Lophotrochozoa</taxon>
        <taxon>Platyhelminthes</taxon>
        <taxon>Cestoda</taxon>
        <taxon>Eucestoda</taxon>
        <taxon>Cyclophyllidea</taxon>
        <taxon>Taeniidae</taxon>
        <taxon>Taenia</taxon>
    </lineage>
</organism>
<evidence type="ECO:0000256" key="1">
    <source>
        <dbReference type="SAM" id="MobiDB-lite"/>
    </source>
</evidence>
<name>A0A0R3WGV0_TAEAS</name>
<feature type="region of interest" description="Disordered" evidence="1">
    <location>
        <begin position="41"/>
        <end position="61"/>
    </location>
</feature>
<evidence type="ECO:0000313" key="3">
    <source>
        <dbReference type="Proteomes" id="UP000282613"/>
    </source>
</evidence>
<keyword evidence="3" id="KW-1185">Reference proteome</keyword>
<proteinExistence type="predicted"/>
<reference evidence="4" key="1">
    <citation type="submission" date="2017-02" db="UniProtKB">
        <authorList>
            <consortium name="WormBaseParasite"/>
        </authorList>
    </citation>
    <scope>IDENTIFICATION</scope>
</reference>
<evidence type="ECO:0000313" key="2">
    <source>
        <dbReference type="EMBL" id="VDK48560.1"/>
    </source>
</evidence>